<dbReference type="AlphaFoldDB" id="A0A392RNA0"/>
<accession>A0A392RNA0</accession>
<evidence type="ECO:0000313" key="3">
    <source>
        <dbReference type="EMBL" id="MCI37270.1"/>
    </source>
</evidence>
<keyword evidence="1" id="KW-0175">Coiled coil</keyword>
<feature type="coiled-coil region" evidence="1">
    <location>
        <begin position="80"/>
        <end position="107"/>
    </location>
</feature>
<reference evidence="3 4" key="1">
    <citation type="journal article" date="2018" name="Front. Plant Sci.">
        <title>Red Clover (Trifolium pratense) and Zigzag Clover (T. medium) - A Picture of Genomic Similarities and Differences.</title>
        <authorList>
            <person name="Dluhosova J."/>
            <person name="Istvanek J."/>
            <person name="Nedelnik J."/>
            <person name="Repkova J."/>
        </authorList>
    </citation>
    <scope>NUCLEOTIDE SEQUENCE [LARGE SCALE GENOMIC DNA]</scope>
    <source>
        <strain evidence="4">cv. 10/8</strain>
        <tissue evidence="3">Leaf</tissue>
    </source>
</reference>
<name>A0A392RNA0_9FABA</name>
<feature type="compositionally biased region" description="Basic and acidic residues" evidence="2">
    <location>
        <begin position="33"/>
        <end position="46"/>
    </location>
</feature>
<dbReference type="EMBL" id="LXQA010242733">
    <property type="protein sequence ID" value="MCI37270.1"/>
    <property type="molecule type" value="Genomic_DNA"/>
</dbReference>
<evidence type="ECO:0000256" key="2">
    <source>
        <dbReference type="SAM" id="MobiDB-lite"/>
    </source>
</evidence>
<protein>
    <submittedName>
        <fullName evidence="3">Uncharacterized protein</fullName>
    </submittedName>
</protein>
<proteinExistence type="predicted"/>
<sequence length="108" mass="12615">MMESIEKADVKRLTLISHSRLEEEKQRLKKEKKKAEEEEERKRDAEKEEAEAMIFELSNQEGTSQNKGKDVMDSEPPAYILKMQADIESQRINHEALQQKVDKIATNQ</sequence>
<evidence type="ECO:0000313" key="4">
    <source>
        <dbReference type="Proteomes" id="UP000265520"/>
    </source>
</evidence>
<feature type="region of interest" description="Disordered" evidence="2">
    <location>
        <begin position="1"/>
        <end position="50"/>
    </location>
</feature>
<feature type="non-terminal residue" evidence="3">
    <location>
        <position position="108"/>
    </location>
</feature>
<organism evidence="3 4">
    <name type="scientific">Trifolium medium</name>
    <dbReference type="NCBI Taxonomy" id="97028"/>
    <lineage>
        <taxon>Eukaryota</taxon>
        <taxon>Viridiplantae</taxon>
        <taxon>Streptophyta</taxon>
        <taxon>Embryophyta</taxon>
        <taxon>Tracheophyta</taxon>
        <taxon>Spermatophyta</taxon>
        <taxon>Magnoliopsida</taxon>
        <taxon>eudicotyledons</taxon>
        <taxon>Gunneridae</taxon>
        <taxon>Pentapetalae</taxon>
        <taxon>rosids</taxon>
        <taxon>fabids</taxon>
        <taxon>Fabales</taxon>
        <taxon>Fabaceae</taxon>
        <taxon>Papilionoideae</taxon>
        <taxon>50 kb inversion clade</taxon>
        <taxon>NPAAA clade</taxon>
        <taxon>Hologalegina</taxon>
        <taxon>IRL clade</taxon>
        <taxon>Trifolieae</taxon>
        <taxon>Trifolium</taxon>
    </lineage>
</organism>
<evidence type="ECO:0000256" key="1">
    <source>
        <dbReference type="SAM" id="Coils"/>
    </source>
</evidence>
<feature type="compositionally biased region" description="Basic and acidic residues" evidence="2">
    <location>
        <begin position="1"/>
        <end position="12"/>
    </location>
</feature>
<keyword evidence="4" id="KW-1185">Reference proteome</keyword>
<dbReference type="Proteomes" id="UP000265520">
    <property type="component" value="Unassembled WGS sequence"/>
</dbReference>
<comment type="caution">
    <text evidence="3">The sequence shown here is derived from an EMBL/GenBank/DDBJ whole genome shotgun (WGS) entry which is preliminary data.</text>
</comment>